<dbReference type="RefSeq" id="WP_074949031.1">
    <property type="nucleotide sequence ID" value="NZ_BJXR01000012.1"/>
</dbReference>
<dbReference type="Proteomes" id="UP000183760">
    <property type="component" value="Unassembled WGS sequence"/>
</dbReference>
<keyword evidence="3" id="KW-1133">Transmembrane helix</keyword>
<evidence type="ECO:0000313" key="5">
    <source>
        <dbReference type="EMBL" id="SES97643.1"/>
    </source>
</evidence>
<dbReference type="Proteomes" id="UP000321514">
    <property type="component" value="Unassembled WGS sequence"/>
</dbReference>
<reference evidence="4 7" key="2">
    <citation type="submission" date="2019-07" db="EMBL/GenBank/DDBJ databases">
        <title>Whole genome shotgun sequence of Myxococcus fulvus NBRC 100333.</title>
        <authorList>
            <person name="Hosoyama A."/>
            <person name="Uohara A."/>
            <person name="Ohji S."/>
            <person name="Ichikawa N."/>
        </authorList>
    </citation>
    <scope>NUCLEOTIDE SEQUENCE [LARGE SCALE GENOMIC DNA]</scope>
    <source>
        <strain evidence="4 7">NBRC 100333</strain>
    </source>
</reference>
<sequence length="857" mass="91547">MFVLDARFLRGRGFCFLALLVLLVAPWRGASAQSRLRVAGATASNEVKLRTTSEDFRAVLRVDLLSPPSTDAGVQDGLPGGVTVLVDPLQASDGSQVALTAVVRETASADAGVAPLSPRSPLHVEVSGKLPAAGDYTGQVVLVHEGGRETTSLIVTRVQAVPAVQFVATSPAVAAPGWGFGAVDATVRLPFKETAGVTGKVLVPRLLQLSHKAPDLGATLVQPRFGGADFWLEGGGKDGTDLDLATVEGVTVAANGSGTLLMRLRGLDGPGEYTGTVRMAVPQGVAVEQPFTVWVRTPWLWGALLIAAGAVSSYGVRLYTQSIRPRAQQLQRARVLRRRMSVLLEGQEEDARKVGLEVRGRIDALISRIRSPVRGGRVADAELARVESELRLYEAWRGCSRELRALPPEMRPESASAALEEAETSLRLGTVPAERLEEQLKVLRGQNVQELARAGLKAKLEELEAQARALAQKLGEDSLGFRLTYELLPLLQDVRARLGQGDVTTARQQFEMARRSYFDVLCAELSQAVASPRNPRGFSLEEWRELTSDVKERLKQARARADVNVDEGFRLYQGAYAHYVRRLLLELRGAVEEARSTATEAQKADLDAAEAKLREAMLALAAESPHEASARYREARDALQRAQTGQVRARIAGLRAEVSRKRGEAEGEGQLHELGHINALLNEAELALTPETLQDAEYKTDKAQLALEGYPSSQGVGMGRPGTPMSFLERGSTPSPPEVPSASAPTGGSLPALPEAPVGAEDAGGALGELEGMPLPSARQLWLVELAMLVLLTGVAVVLGLQLLNVFSPTWGGFGAGMTAFLWGFGLHQVGNASFEGLAGLLTRVDRRGGASAGGDS</sequence>
<evidence type="ECO:0000313" key="7">
    <source>
        <dbReference type="Proteomes" id="UP000321514"/>
    </source>
</evidence>
<keyword evidence="6" id="KW-1185">Reference proteome</keyword>
<feature type="transmembrane region" description="Helical" evidence="3">
    <location>
        <begin position="810"/>
        <end position="827"/>
    </location>
</feature>
<keyword evidence="3" id="KW-0812">Transmembrane</keyword>
<feature type="coiled-coil region" evidence="1">
    <location>
        <begin position="584"/>
        <end position="619"/>
    </location>
</feature>
<feature type="region of interest" description="Disordered" evidence="2">
    <location>
        <begin position="710"/>
        <end position="760"/>
    </location>
</feature>
<dbReference type="EMBL" id="FOIB01000001">
    <property type="protein sequence ID" value="SES97643.1"/>
    <property type="molecule type" value="Genomic_DNA"/>
</dbReference>
<accession>A0A511SX38</accession>
<organism evidence="4 7">
    <name type="scientific">Myxococcus fulvus</name>
    <dbReference type="NCBI Taxonomy" id="33"/>
    <lineage>
        <taxon>Bacteria</taxon>
        <taxon>Pseudomonadati</taxon>
        <taxon>Myxococcota</taxon>
        <taxon>Myxococcia</taxon>
        <taxon>Myxococcales</taxon>
        <taxon>Cystobacterineae</taxon>
        <taxon>Myxococcaceae</taxon>
        <taxon>Myxococcus</taxon>
    </lineage>
</organism>
<keyword evidence="3" id="KW-0472">Membrane</keyword>
<evidence type="ECO:0000256" key="3">
    <source>
        <dbReference type="SAM" id="Phobius"/>
    </source>
</evidence>
<reference evidence="5 6" key="1">
    <citation type="submission" date="2016-10" db="EMBL/GenBank/DDBJ databases">
        <authorList>
            <person name="Varghese N."/>
            <person name="Submissions S."/>
        </authorList>
    </citation>
    <scope>NUCLEOTIDE SEQUENCE [LARGE SCALE GENOMIC DNA]</scope>
    <source>
        <strain evidence="5 6">DSM 16525</strain>
    </source>
</reference>
<feature type="coiled-coil region" evidence="1">
    <location>
        <begin position="433"/>
        <end position="473"/>
    </location>
</feature>
<dbReference type="EMBL" id="BJXR01000012">
    <property type="protein sequence ID" value="GEN05718.1"/>
    <property type="molecule type" value="Genomic_DNA"/>
</dbReference>
<keyword evidence="1" id="KW-0175">Coiled coil</keyword>
<dbReference type="OrthoDB" id="5478438at2"/>
<gene>
    <name evidence="4" type="ORF">MFU01_07550</name>
    <name evidence="5" type="ORF">SAMN05443572_101734</name>
</gene>
<evidence type="ECO:0000313" key="6">
    <source>
        <dbReference type="Proteomes" id="UP000183760"/>
    </source>
</evidence>
<feature type="transmembrane region" description="Helical" evidence="3">
    <location>
        <begin position="781"/>
        <end position="804"/>
    </location>
</feature>
<evidence type="ECO:0000256" key="1">
    <source>
        <dbReference type="SAM" id="Coils"/>
    </source>
</evidence>
<comment type="caution">
    <text evidence="4">The sequence shown here is derived from an EMBL/GenBank/DDBJ whole genome shotgun (WGS) entry which is preliminary data.</text>
</comment>
<name>A0A511SX38_MYXFU</name>
<evidence type="ECO:0000256" key="2">
    <source>
        <dbReference type="SAM" id="MobiDB-lite"/>
    </source>
</evidence>
<proteinExistence type="predicted"/>
<protein>
    <submittedName>
        <fullName evidence="4">Uncharacterized protein</fullName>
    </submittedName>
</protein>
<dbReference type="AlphaFoldDB" id="A0A511SX38"/>
<evidence type="ECO:0000313" key="4">
    <source>
        <dbReference type="EMBL" id="GEN05718.1"/>
    </source>
</evidence>